<accession>A0ABU6W4R2</accession>
<evidence type="ECO:0000313" key="3">
    <source>
        <dbReference type="Proteomes" id="UP001341840"/>
    </source>
</evidence>
<proteinExistence type="predicted"/>
<evidence type="ECO:0000256" key="1">
    <source>
        <dbReference type="SAM" id="MobiDB-lite"/>
    </source>
</evidence>
<comment type="caution">
    <text evidence="2">The sequence shown here is derived from an EMBL/GenBank/DDBJ whole genome shotgun (WGS) entry which is preliminary data.</text>
</comment>
<protein>
    <submittedName>
        <fullName evidence="2">Uncharacterized protein</fullName>
    </submittedName>
</protein>
<reference evidence="2 3" key="1">
    <citation type="journal article" date="2023" name="Plants (Basel)">
        <title>Bridging the Gap: Combining Genomics and Transcriptomics Approaches to Understand Stylosanthes scabra, an Orphan Legume from the Brazilian Caatinga.</title>
        <authorList>
            <person name="Ferreira-Neto J.R.C."/>
            <person name="da Silva M.D."/>
            <person name="Binneck E."/>
            <person name="de Melo N.F."/>
            <person name="da Silva R.H."/>
            <person name="de Melo A.L.T.M."/>
            <person name="Pandolfi V."/>
            <person name="Bustamante F.O."/>
            <person name="Brasileiro-Vidal A.C."/>
            <person name="Benko-Iseppon A.M."/>
        </authorList>
    </citation>
    <scope>NUCLEOTIDE SEQUENCE [LARGE SCALE GENOMIC DNA]</scope>
    <source>
        <tissue evidence="2">Leaves</tissue>
    </source>
</reference>
<organism evidence="2 3">
    <name type="scientific">Stylosanthes scabra</name>
    <dbReference type="NCBI Taxonomy" id="79078"/>
    <lineage>
        <taxon>Eukaryota</taxon>
        <taxon>Viridiplantae</taxon>
        <taxon>Streptophyta</taxon>
        <taxon>Embryophyta</taxon>
        <taxon>Tracheophyta</taxon>
        <taxon>Spermatophyta</taxon>
        <taxon>Magnoliopsida</taxon>
        <taxon>eudicotyledons</taxon>
        <taxon>Gunneridae</taxon>
        <taxon>Pentapetalae</taxon>
        <taxon>rosids</taxon>
        <taxon>fabids</taxon>
        <taxon>Fabales</taxon>
        <taxon>Fabaceae</taxon>
        <taxon>Papilionoideae</taxon>
        <taxon>50 kb inversion clade</taxon>
        <taxon>dalbergioids sensu lato</taxon>
        <taxon>Dalbergieae</taxon>
        <taxon>Pterocarpus clade</taxon>
        <taxon>Stylosanthes</taxon>
    </lineage>
</organism>
<dbReference type="EMBL" id="JASCZI010181278">
    <property type="protein sequence ID" value="MED6180784.1"/>
    <property type="molecule type" value="Genomic_DNA"/>
</dbReference>
<evidence type="ECO:0000313" key="2">
    <source>
        <dbReference type="EMBL" id="MED6180784.1"/>
    </source>
</evidence>
<dbReference type="Proteomes" id="UP001341840">
    <property type="component" value="Unassembled WGS sequence"/>
</dbReference>
<gene>
    <name evidence="2" type="ORF">PIB30_013677</name>
</gene>
<name>A0ABU6W4R2_9FABA</name>
<feature type="region of interest" description="Disordered" evidence="1">
    <location>
        <begin position="158"/>
        <end position="180"/>
    </location>
</feature>
<keyword evidence="3" id="KW-1185">Reference proteome</keyword>
<sequence length="180" mass="19948">MSRKCRTRMMKKKLRWRVAARLRQIQKGIHTYISCTYGYTLFKIYITVSFSSPSSLTWILVTSFRGIQILKLQFGSTKRTQGMLGQPRVGTFKVEPMVATGNHPNGLLIGDVVQAHCAFGGGHEVLAGDLGELVEVGGGEGLEWRRREVGVVCGGVPEKADVHHEDGAHPQARQEESQQN</sequence>